<comment type="caution">
    <text evidence="2">The sequence shown here is derived from an EMBL/GenBank/DDBJ whole genome shotgun (WGS) entry which is preliminary data.</text>
</comment>
<evidence type="ECO:0000313" key="3">
    <source>
        <dbReference type="Proteomes" id="UP000822688"/>
    </source>
</evidence>
<sequence>MVWYNRIIIRYKRVIIITCSIIVPICSTIVSFFDRWLGWSIFSVLSLGATYSTTLCAFKGRNWYDGVYFEFSPFLIFNLHLSARHRRTRGRHQVRFLFVHNIAFTFKEPGPRR</sequence>
<name>A0A8T0HLF5_CERPU</name>
<keyword evidence="3" id="KW-1185">Reference proteome</keyword>
<feature type="transmembrane region" description="Helical" evidence="1">
    <location>
        <begin position="39"/>
        <end position="58"/>
    </location>
</feature>
<organism evidence="2 3">
    <name type="scientific">Ceratodon purpureus</name>
    <name type="common">Fire moss</name>
    <name type="synonym">Dicranum purpureum</name>
    <dbReference type="NCBI Taxonomy" id="3225"/>
    <lineage>
        <taxon>Eukaryota</taxon>
        <taxon>Viridiplantae</taxon>
        <taxon>Streptophyta</taxon>
        <taxon>Embryophyta</taxon>
        <taxon>Bryophyta</taxon>
        <taxon>Bryophytina</taxon>
        <taxon>Bryopsida</taxon>
        <taxon>Dicranidae</taxon>
        <taxon>Pseudoditrichales</taxon>
        <taxon>Ditrichaceae</taxon>
        <taxon>Ceratodon</taxon>
    </lineage>
</organism>
<keyword evidence="1" id="KW-0812">Transmembrane</keyword>
<dbReference type="Proteomes" id="UP000822688">
    <property type="component" value="Chromosome V"/>
</dbReference>
<keyword evidence="1" id="KW-0472">Membrane</keyword>
<reference evidence="2" key="1">
    <citation type="submission" date="2020-06" db="EMBL/GenBank/DDBJ databases">
        <title>WGS assembly of Ceratodon purpureus strain R40.</title>
        <authorList>
            <person name="Carey S.B."/>
            <person name="Jenkins J."/>
            <person name="Shu S."/>
            <person name="Lovell J.T."/>
            <person name="Sreedasyam A."/>
            <person name="Maumus F."/>
            <person name="Tiley G.P."/>
            <person name="Fernandez-Pozo N."/>
            <person name="Barry K."/>
            <person name="Chen C."/>
            <person name="Wang M."/>
            <person name="Lipzen A."/>
            <person name="Daum C."/>
            <person name="Saski C.A."/>
            <person name="Payton A.C."/>
            <person name="Mcbreen J.C."/>
            <person name="Conrad R.E."/>
            <person name="Kollar L.M."/>
            <person name="Olsson S."/>
            <person name="Huttunen S."/>
            <person name="Landis J.B."/>
            <person name="Wickett N.J."/>
            <person name="Johnson M.G."/>
            <person name="Rensing S.A."/>
            <person name="Grimwood J."/>
            <person name="Schmutz J."/>
            <person name="Mcdaniel S.F."/>
        </authorList>
    </citation>
    <scope>NUCLEOTIDE SEQUENCE</scope>
    <source>
        <strain evidence="2">R40</strain>
    </source>
</reference>
<keyword evidence="1" id="KW-1133">Transmembrane helix</keyword>
<gene>
    <name evidence="2" type="ORF">KC19_VG031000</name>
</gene>
<proteinExistence type="predicted"/>
<accession>A0A8T0HLF5</accession>
<feature type="transmembrane region" description="Helical" evidence="1">
    <location>
        <begin position="14"/>
        <end position="33"/>
    </location>
</feature>
<dbReference type="AlphaFoldDB" id="A0A8T0HLF5"/>
<evidence type="ECO:0000256" key="1">
    <source>
        <dbReference type="SAM" id="Phobius"/>
    </source>
</evidence>
<dbReference type="EMBL" id="CM026426">
    <property type="protein sequence ID" value="KAG0571651.1"/>
    <property type="molecule type" value="Genomic_DNA"/>
</dbReference>
<evidence type="ECO:0000313" key="2">
    <source>
        <dbReference type="EMBL" id="KAG0571651.1"/>
    </source>
</evidence>
<protein>
    <submittedName>
        <fullName evidence="2">Uncharacterized protein</fullName>
    </submittedName>
</protein>